<gene>
    <name evidence="2" type="ORF">SAMN02910411_0935</name>
</gene>
<evidence type="ECO:0000313" key="3">
    <source>
        <dbReference type="Proteomes" id="UP000219563"/>
    </source>
</evidence>
<accession>A0A285REK3</accession>
<organism evidence="2 3">
    <name type="scientific">Pseudobutyrivibrio ruminis DSM 9787</name>
    <dbReference type="NCBI Taxonomy" id="1123011"/>
    <lineage>
        <taxon>Bacteria</taxon>
        <taxon>Bacillati</taxon>
        <taxon>Bacillota</taxon>
        <taxon>Clostridia</taxon>
        <taxon>Lachnospirales</taxon>
        <taxon>Lachnospiraceae</taxon>
        <taxon>Pseudobutyrivibrio</taxon>
    </lineage>
</organism>
<name>A0A285REK3_9FIRM</name>
<dbReference type="Proteomes" id="UP000219563">
    <property type="component" value="Unassembled WGS sequence"/>
</dbReference>
<feature type="domain" description="Abortive phage infection protein C-terminal" evidence="1">
    <location>
        <begin position="239"/>
        <end position="553"/>
    </location>
</feature>
<sequence>MQDFRKQIEEDIAEYAEKYSSISNISKPEWAFNFWVLDKLFSEDEQLIEEKIVDYDDKGIDCYVWHEDMKDLYLIQNKFYSEGTNLSVDYVMNDFLTRAIGALEKGTYTRSKELQDIYNKFHQEEDFHIYFYLYVTNNSSKTKSIMENIAKFNQQNAHNRMEAKFFSLDDIQQTYFDEPLVNKKSFNYTINTINKGTILNVNNDAYKMTQALDAKYVLTPVLTIYKMVQAAKKENYPLFDDNIREYLGGTGGVNKKIKDTLNNPNDRINFFFYNNGITMIVDDIGSEQMGVQGREFEVFDPQIVNGCQTVSTIYDALSSLPPSSLDKEFENTYVMVKILKIPANDGTLKELYQNIVRYNNSQNAITEKTFTAIANVFKRVQAEFEAKGFLVCIKQSDKYTFTTKYKTPTALIDANKLFINRFGLDELTKVKDFVIDLEKLLQVFVAFESTPLAAIQNKSKLLKQNDNMNKQVVEFIKNPLVTSNDLLNLYLLYLRAEKEKKTSQDGKSPNPFYLIYCFSKYECLGDPSKISVKLSSKEEIDKIVKKYKLTLIRYYKKWVSMNPGKEYNDMIKSQVDISILDEEKDGAEDLLALGDM</sequence>
<evidence type="ECO:0000313" key="2">
    <source>
        <dbReference type="EMBL" id="SOB92555.1"/>
    </source>
</evidence>
<dbReference type="Pfam" id="PF10592">
    <property type="entry name" value="AIPR"/>
    <property type="match status" value="1"/>
</dbReference>
<evidence type="ECO:0000259" key="1">
    <source>
        <dbReference type="Pfam" id="PF10592"/>
    </source>
</evidence>
<dbReference type="AlphaFoldDB" id="A0A285REK3"/>
<dbReference type="InterPro" id="IPR018891">
    <property type="entry name" value="AIPR_C"/>
</dbReference>
<protein>
    <submittedName>
        <fullName evidence="2">AIPR protein</fullName>
    </submittedName>
</protein>
<dbReference type="RefSeq" id="WP_097075611.1">
    <property type="nucleotide sequence ID" value="NZ_OBMR01000002.1"/>
</dbReference>
<reference evidence="2 3" key="1">
    <citation type="submission" date="2017-08" db="EMBL/GenBank/DDBJ databases">
        <authorList>
            <person name="de Groot N.N."/>
        </authorList>
    </citation>
    <scope>NUCLEOTIDE SEQUENCE [LARGE SCALE GENOMIC DNA]</scope>
    <source>
        <strain evidence="2 3">DSM 9787</strain>
    </source>
</reference>
<proteinExistence type="predicted"/>
<dbReference type="EMBL" id="OBMR01000002">
    <property type="protein sequence ID" value="SOB92555.1"/>
    <property type="molecule type" value="Genomic_DNA"/>
</dbReference>